<dbReference type="Proteomes" id="UP000646827">
    <property type="component" value="Unassembled WGS sequence"/>
</dbReference>
<dbReference type="GO" id="GO:0030154">
    <property type="term" value="P:cell differentiation"/>
    <property type="evidence" value="ECO:0007669"/>
    <property type="project" value="TreeGrafter"/>
</dbReference>
<keyword evidence="10" id="KW-1185">Reference proteome</keyword>
<evidence type="ECO:0000313" key="9">
    <source>
        <dbReference type="EMBL" id="KAG2225978.1"/>
    </source>
</evidence>
<feature type="compositionally biased region" description="Low complexity" evidence="7">
    <location>
        <begin position="249"/>
        <end position="259"/>
    </location>
</feature>
<comment type="caution">
    <text evidence="9">The sequence shown here is derived from an EMBL/GenBank/DDBJ whole genome shotgun (WGS) entry which is preliminary data.</text>
</comment>
<dbReference type="CDD" id="cd00086">
    <property type="entry name" value="homeodomain"/>
    <property type="match status" value="1"/>
</dbReference>
<comment type="subcellular location">
    <subcellularLocation>
        <location evidence="1 5 6">Nucleus</location>
    </subcellularLocation>
</comment>
<dbReference type="GO" id="GO:0005634">
    <property type="term" value="C:nucleus"/>
    <property type="evidence" value="ECO:0007669"/>
    <property type="project" value="UniProtKB-SubCell"/>
</dbReference>
<dbReference type="GO" id="GO:0000978">
    <property type="term" value="F:RNA polymerase II cis-regulatory region sequence-specific DNA binding"/>
    <property type="evidence" value="ECO:0007669"/>
    <property type="project" value="TreeGrafter"/>
</dbReference>
<dbReference type="InterPro" id="IPR009057">
    <property type="entry name" value="Homeodomain-like_sf"/>
</dbReference>
<dbReference type="SUPFAM" id="SSF46689">
    <property type="entry name" value="Homeodomain-like"/>
    <property type="match status" value="1"/>
</dbReference>
<evidence type="ECO:0000259" key="8">
    <source>
        <dbReference type="PROSITE" id="PS50071"/>
    </source>
</evidence>
<dbReference type="PROSITE" id="PS50071">
    <property type="entry name" value="HOMEOBOX_2"/>
    <property type="match status" value="1"/>
</dbReference>
<dbReference type="InterPro" id="IPR001356">
    <property type="entry name" value="HD"/>
</dbReference>
<dbReference type="AlphaFoldDB" id="A0A8H7SCI8"/>
<proteinExistence type="predicted"/>
<dbReference type="PANTHER" id="PTHR24324">
    <property type="entry name" value="HOMEOBOX PROTEIN HHEX"/>
    <property type="match status" value="1"/>
</dbReference>
<dbReference type="PANTHER" id="PTHR24324:SF5">
    <property type="entry name" value="HEMATOPOIETICALLY-EXPRESSED HOMEOBOX PROTEIN HHEX"/>
    <property type="match status" value="1"/>
</dbReference>
<feature type="compositionally biased region" description="Low complexity" evidence="7">
    <location>
        <begin position="177"/>
        <end position="197"/>
    </location>
</feature>
<sequence>MKAKSIIVNATSNCNNTLPSLHDILRPPRPSVLDVNNLLCSAEEKSATIISDTAFIYASDASLKIKRKRATPNQLSVLNHVFSQTFFPPTELRIKLGKQLDMSPRTVQIWFQNKRQSMRNGREKHILRHHQRKKIDNNNNNSIHTTPPNFSLSSPLSALYCNQSMITSLPYHEHNQHQQQQPDQMLSPPPSQQQQPSYCYNSMVNCKGNKAAIKSSSPISLSSPSLIMKPIALAPLRLPSSTSECCIGSSVTSPSSTASNLPTPTSIDSIIYRD</sequence>
<protein>
    <recommendedName>
        <fullName evidence="8">Homeobox domain-containing protein</fullName>
    </recommendedName>
</protein>
<feature type="domain" description="Homeobox" evidence="8">
    <location>
        <begin position="61"/>
        <end position="121"/>
    </location>
</feature>
<evidence type="ECO:0000256" key="3">
    <source>
        <dbReference type="ARBA" id="ARBA00023155"/>
    </source>
</evidence>
<dbReference type="SMART" id="SM00389">
    <property type="entry name" value="HOX"/>
    <property type="match status" value="1"/>
</dbReference>
<evidence type="ECO:0000256" key="7">
    <source>
        <dbReference type="SAM" id="MobiDB-lite"/>
    </source>
</evidence>
<keyword evidence="4 5" id="KW-0539">Nucleus</keyword>
<evidence type="ECO:0000256" key="2">
    <source>
        <dbReference type="ARBA" id="ARBA00023125"/>
    </source>
</evidence>
<evidence type="ECO:0000256" key="1">
    <source>
        <dbReference type="ARBA" id="ARBA00004123"/>
    </source>
</evidence>
<dbReference type="GO" id="GO:0006357">
    <property type="term" value="P:regulation of transcription by RNA polymerase II"/>
    <property type="evidence" value="ECO:0007669"/>
    <property type="project" value="TreeGrafter"/>
</dbReference>
<accession>A0A8H7SCI8</accession>
<dbReference type="OrthoDB" id="6159439at2759"/>
<dbReference type="Gene3D" id="1.10.10.60">
    <property type="entry name" value="Homeodomain-like"/>
    <property type="match status" value="1"/>
</dbReference>
<dbReference type="Pfam" id="PF00046">
    <property type="entry name" value="Homeodomain"/>
    <property type="match status" value="1"/>
</dbReference>
<gene>
    <name evidence="9" type="ORF">INT45_002444</name>
</gene>
<organism evidence="9 10">
    <name type="scientific">Circinella minor</name>
    <dbReference type="NCBI Taxonomy" id="1195481"/>
    <lineage>
        <taxon>Eukaryota</taxon>
        <taxon>Fungi</taxon>
        <taxon>Fungi incertae sedis</taxon>
        <taxon>Mucoromycota</taxon>
        <taxon>Mucoromycotina</taxon>
        <taxon>Mucoromycetes</taxon>
        <taxon>Mucorales</taxon>
        <taxon>Lichtheimiaceae</taxon>
        <taxon>Circinella</taxon>
    </lineage>
</organism>
<keyword evidence="3 5" id="KW-0371">Homeobox</keyword>
<reference evidence="9 10" key="1">
    <citation type="submission" date="2020-12" db="EMBL/GenBank/DDBJ databases">
        <title>Metabolic potential, ecology and presence of endohyphal bacteria is reflected in genomic diversity of Mucoromycotina.</title>
        <authorList>
            <person name="Muszewska A."/>
            <person name="Okrasinska A."/>
            <person name="Steczkiewicz K."/>
            <person name="Drgas O."/>
            <person name="Orlowska M."/>
            <person name="Perlinska-Lenart U."/>
            <person name="Aleksandrzak-Piekarczyk T."/>
            <person name="Szatraj K."/>
            <person name="Zielenkiewicz U."/>
            <person name="Pilsyk S."/>
            <person name="Malc E."/>
            <person name="Mieczkowski P."/>
            <person name="Kruszewska J.S."/>
            <person name="Biernat P."/>
            <person name="Pawlowska J."/>
        </authorList>
    </citation>
    <scope>NUCLEOTIDE SEQUENCE [LARGE SCALE GENOMIC DNA]</scope>
    <source>
        <strain evidence="9 10">CBS 142.35</strain>
    </source>
</reference>
<evidence type="ECO:0000256" key="4">
    <source>
        <dbReference type="ARBA" id="ARBA00023242"/>
    </source>
</evidence>
<evidence type="ECO:0000256" key="5">
    <source>
        <dbReference type="PROSITE-ProRule" id="PRU00108"/>
    </source>
</evidence>
<evidence type="ECO:0000313" key="10">
    <source>
        <dbReference type="Proteomes" id="UP000646827"/>
    </source>
</evidence>
<feature type="DNA-binding region" description="Homeobox" evidence="5">
    <location>
        <begin position="63"/>
        <end position="122"/>
    </location>
</feature>
<feature type="region of interest" description="Disordered" evidence="7">
    <location>
        <begin position="173"/>
        <end position="198"/>
    </location>
</feature>
<evidence type="ECO:0000256" key="6">
    <source>
        <dbReference type="RuleBase" id="RU000682"/>
    </source>
</evidence>
<dbReference type="InterPro" id="IPR051000">
    <property type="entry name" value="Homeobox_DNA-bind_prot"/>
</dbReference>
<name>A0A8H7SCI8_9FUNG</name>
<dbReference type="EMBL" id="JAEPRB010000021">
    <property type="protein sequence ID" value="KAG2225978.1"/>
    <property type="molecule type" value="Genomic_DNA"/>
</dbReference>
<feature type="region of interest" description="Disordered" evidence="7">
    <location>
        <begin position="249"/>
        <end position="274"/>
    </location>
</feature>
<keyword evidence="2 5" id="KW-0238">DNA-binding</keyword>